<dbReference type="PANTHER" id="PTHR30383:SF5">
    <property type="entry name" value="SGNH HYDROLASE-TYPE ESTERASE DOMAIN-CONTAINING PROTEIN"/>
    <property type="match status" value="1"/>
</dbReference>
<evidence type="ECO:0000313" key="4">
    <source>
        <dbReference type="Proteomes" id="UP000830198"/>
    </source>
</evidence>
<proteinExistence type="predicted"/>
<gene>
    <name evidence="3" type="ORF">MYF79_18040</name>
</gene>
<dbReference type="RefSeq" id="WP_247809042.1">
    <property type="nucleotide sequence ID" value="NZ_CP095855.1"/>
</dbReference>
<evidence type="ECO:0000259" key="2">
    <source>
        <dbReference type="Pfam" id="PF13472"/>
    </source>
</evidence>
<dbReference type="PANTHER" id="PTHR30383">
    <property type="entry name" value="THIOESTERASE 1/PROTEASE 1/LYSOPHOSPHOLIPASE L1"/>
    <property type="match status" value="1"/>
</dbReference>
<dbReference type="PROSITE" id="PS51318">
    <property type="entry name" value="TAT"/>
    <property type="match status" value="1"/>
</dbReference>
<organism evidence="3 4">
    <name type="scientific">Chitinophaga filiformis</name>
    <name type="common">Myxococcus filiformis</name>
    <name type="synonym">Flexibacter filiformis</name>
    <dbReference type="NCBI Taxonomy" id="104663"/>
    <lineage>
        <taxon>Bacteria</taxon>
        <taxon>Pseudomonadati</taxon>
        <taxon>Bacteroidota</taxon>
        <taxon>Chitinophagia</taxon>
        <taxon>Chitinophagales</taxon>
        <taxon>Chitinophagaceae</taxon>
        <taxon>Chitinophaga</taxon>
    </lineage>
</organism>
<dbReference type="InterPro" id="IPR006311">
    <property type="entry name" value="TAT_signal"/>
</dbReference>
<feature type="chain" id="PRO_5046761092" evidence="1">
    <location>
        <begin position="33"/>
        <end position="257"/>
    </location>
</feature>
<dbReference type="EMBL" id="CP095855">
    <property type="protein sequence ID" value="UPK66841.1"/>
    <property type="molecule type" value="Genomic_DNA"/>
</dbReference>
<keyword evidence="4" id="KW-1185">Reference proteome</keyword>
<dbReference type="Gene3D" id="3.40.50.1110">
    <property type="entry name" value="SGNH hydrolase"/>
    <property type="match status" value="1"/>
</dbReference>
<dbReference type="SUPFAM" id="SSF52266">
    <property type="entry name" value="SGNH hydrolase"/>
    <property type="match status" value="1"/>
</dbReference>
<dbReference type="InterPro" id="IPR051532">
    <property type="entry name" value="Ester_Hydrolysis_Enzymes"/>
</dbReference>
<feature type="domain" description="SGNH hydrolase-type esterase" evidence="2">
    <location>
        <begin position="56"/>
        <end position="244"/>
    </location>
</feature>
<sequence length="257" mass="28462">MEQQPNSNRRNFIRNVSLGSLAALSLPNIASAATKEMKAHAKKVTLKKDAVILFQGDSITDAGRKRDQSEPNNTGALGNGYAYLAAAALLKEFPEKNLKIYNKGISGNKVYQLAERWDTDCLQIKPDVLSILIGVNDYWHTLNGNYNGTIKTYREDFTKLLERTKQELPDVQLIIGEPFAVKGVKAVDDKWFPAFDEYRAAAREIATKFNAAFIPYQAIYDKAQQSAPGSYWTGDGVHPAIAGASLMAASWMDVIKK</sequence>
<evidence type="ECO:0000313" key="3">
    <source>
        <dbReference type="EMBL" id="UPK66841.1"/>
    </source>
</evidence>
<dbReference type="CDD" id="cd01834">
    <property type="entry name" value="SGNH_hydrolase_like_2"/>
    <property type="match status" value="1"/>
</dbReference>
<protein>
    <submittedName>
        <fullName evidence="3">SGNH/GDSL hydrolase family protein</fullName>
    </submittedName>
</protein>
<accession>A0ABY4HWN2</accession>
<feature type="signal peptide" evidence="1">
    <location>
        <begin position="1"/>
        <end position="32"/>
    </location>
</feature>
<dbReference type="InterPro" id="IPR036514">
    <property type="entry name" value="SGNH_hydro_sf"/>
</dbReference>
<name>A0ABY4HWN2_CHIFI</name>
<evidence type="ECO:0000256" key="1">
    <source>
        <dbReference type="SAM" id="SignalP"/>
    </source>
</evidence>
<dbReference type="InterPro" id="IPR013830">
    <property type="entry name" value="SGNH_hydro"/>
</dbReference>
<keyword evidence="3" id="KW-0378">Hydrolase</keyword>
<reference evidence="3 4" key="1">
    <citation type="submission" date="2022-04" db="EMBL/GenBank/DDBJ databases">
        <title>The arsenic-methylating capacity of Chitinophaga filiformis YT5 during chitin decomposition.</title>
        <authorList>
            <person name="Chen G."/>
            <person name="Liang Y."/>
        </authorList>
    </citation>
    <scope>NUCLEOTIDE SEQUENCE [LARGE SCALE GENOMIC DNA]</scope>
    <source>
        <strain evidence="3 4">YT5</strain>
    </source>
</reference>
<dbReference type="Pfam" id="PF13472">
    <property type="entry name" value="Lipase_GDSL_2"/>
    <property type="match status" value="1"/>
</dbReference>
<keyword evidence="1" id="KW-0732">Signal</keyword>
<dbReference type="Proteomes" id="UP000830198">
    <property type="component" value="Chromosome"/>
</dbReference>
<dbReference type="GO" id="GO:0016787">
    <property type="term" value="F:hydrolase activity"/>
    <property type="evidence" value="ECO:0007669"/>
    <property type="project" value="UniProtKB-KW"/>
</dbReference>